<evidence type="ECO:0000313" key="7">
    <source>
        <dbReference type="Proteomes" id="UP001501612"/>
    </source>
</evidence>
<evidence type="ECO:0000256" key="1">
    <source>
        <dbReference type="ARBA" id="ARBA00022801"/>
    </source>
</evidence>
<protein>
    <submittedName>
        <fullName evidence="6">Patatin-like phospholipase family protein</fullName>
    </submittedName>
</protein>
<dbReference type="InterPro" id="IPR002641">
    <property type="entry name" value="PNPLA_dom"/>
</dbReference>
<dbReference type="InterPro" id="IPR016035">
    <property type="entry name" value="Acyl_Trfase/lysoPLipase"/>
</dbReference>
<dbReference type="EMBL" id="BAAAMY010000005">
    <property type="protein sequence ID" value="GAA1921043.1"/>
    <property type="molecule type" value="Genomic_DNA"/>
</dbReference>
<keyword evidence="1 4" id="KW-0378">Hydrolase</keyword>
<proteinExistence type="predicted"/>
<dbReference type="InterPro" id="IPR050301">
    <property type="entry name" value="NTE"/>
</dbReference>
<dbReference type="PANTHER" id="PTHR14226:SF57">
    <property type="entry name" value="BLR7027 PROTEIN"/>
    <property type="match status" value="1"/>
</dbReference>
<feature type="active site" description="Nucleophile" evidence="4">
    <location>
        <position position="48"/>
    </location>
</feature>
<evidence type="ECO:0000313" key="6">
    <source>
        <dbReference type="EMBL" id="GAA1921043.1"/>
    </source>
</evidence>
<feature type="short sequence motif" description="GXSXG" evidence="4">
    <location>
        <begin position="46"/>
        <end position="50"/>
    </location>
</feature>
<feature type="short sequence motif" description="DGA/G" evidence="4">
    <location>
        <begin position="195"/>
        <end position="197"/>
    </location>
</feature>
<sequence length="284" mass="29285">MAGTTPGTRGLVLGGGGITGIAWETGLVAGLLDHGVDLTTADVVVGTSAGSVVGTQLRSGTPLAELYAEQATDVLDAPTPPSFGLPVVAGFASSVLRARGDAERLGRNLGSWSVRRARRGKTPPLQERLDLIRDRLPSEEWPEADLRIAVVDATTGALRVLDRTSGVPLLHAVAASCAVPGVYPPVPIDGRPHVDGGARSVANADLARDCERVVVVAPLAKGVGPMQNPYQQLEGHPSVILRPDEASRTAIGTNVLDLSARGASARAGFAQATAVADEVRALWA</sequence>
<evidence type="ECO:0000256" key="3">
    <source>
        <dbReference type="ARBA" id="ARBA00023098"/>
    </source>
</evidence>
<evidence type="ECO:0000259" key="5">
    <source>
        <dbReference type="PROSITE" id="PS51635"/>
    </source>
</evidence>
<dbReference type="RefSeq" id="WP_344007325.1">
    <property type="nucleotide sequence ID" value="NZ_BAAAMY010000005.1"/>
</dbReference>
<accession>A0ABN2PGB7</accession>
<dbReference type="Proteomes" id="UP001501612">
    <property type="component" value="Unassembled WGS sequence"/>
</dbReference>
<keyword evidence="3 4" id="KW-0443">Lipid metabolism</keyword>
<dbReference type="Pfam" id="PF01734">
    <property type="entry name" value="Patatin"/>
    <property type="match status" value="1"/>
</dbReference>
<comment type="caution">
    <text evidence="6">The sequence shown here is derived from an EMBL/GenBank/DDBJ whole genome shotgun (WGS) entry which is preliminary data.</text>
</comment>
<evidence type="ECO:0000256" key="2">
    <source>
        <dbReference type="ARBA" id="ARBA00022963"/>
    </source>
</evidence>
<organism evidence="6 7">
    <name type="scientific">Nocardioides lentus</name>
    <dbReference type="NCBI Taxonomy" id="338077"/>
    <lineage>
        <taxon>Bacteria</taxon>
        <taxon>Bacillati</taxon>
        <taxon>Actinomycetota</taxon>
        <taxon>Actinomycetes</taxon>
        <taxon>Propionibacteriales</taxon>
        <taxon>Nocardioidaceae</taxon>
        <taxon>Nocardioides</taxon>
    </lineage>
</organism>
<feature type="short sequence motif" description="GXGXXG" evidence="4">
    <location>
        <begin position="15"/>
        <end position="20"/>
    </location>
</feature>
<keyword evidence="2 4" id="KW-0442">Lipid degradation</keyword>
<dbReference type="Gene3D" id="3.40.1090.10">
    <property type="entry name" value="Cytosolic phospholipase A2 catalytic domain"/>
    <property type="match status" value="2"/>
</dbReference>
<dbReference type="PANTHER" id="PTHR14226">
    <property type="entry name" value="NEUROPATHY TARGET ESTERASE/SWISS CHEESE D.MELANOGASTER"/>
    <property type="match status" value="1"/>
</dbReference>
<gene>
    <name evidence="6" type="ORF">GCM10009737_23210</name>
</gene>
<feature type="active site" description="Proton acceptor" evidence="4">
    <location>
        <position position="195"/>
    </location>
</feature>
<keyword evidence="7" id="KW-1185">Reference proteome</keyword>
<reference evidence="6 7" key="1">
    <citation type="journal article" date="2019" name="Int. J. Syst. Evol. Microbiol.">
        <title>The Global Catalogue of Microorganisms (GCM) 10K type strain sequencing project: providing services to taxonomists for standard genome sequencing and annotation.</title>
        <authorList>
            <consortium name="The Broad Institute Genomics Platform"/>
            <consortium name="The Broad Institute Genome Sequencing Center for Infectious Disease"/>
            <person name="Wu L."/>
            <person name="Ma J."/>
        </authorList>
    </citation>
    <scope>NUCLEOTIDE SEQUENCE [LARGE SCALE GENOMIC DNA]</scope>
    <source>
        <strain evidence="6 7">JCM 14046</strain>
    </source>
</reference>
<feature type="domain" description="PNPLA" evidence="5">
    <location>
        <begin position="11"/>
        <end position="208"/>
    </location>
</feature>
<evidence type="ECO:0000256" key="4">
    <source>
        <dbReference type="PROSITE-ProRule" id="PRU01161"/>
    </source>
</evidence>
<name>A0ABN2PGB7_9ACTN</name>
<dbReference type="SUPFAM" id="SSF52151">
    <property type="entry name" value="FabD/lysophospholipase-like"/>
    <property type="match status" value="1"/>
</dbReference>
<dbReference type="PROSITE" id="PS51635">
    <property type="entry name" value="PNPLA"/>
    <property type="match status" value="1"/>
</dbReference>